<dbReference type="AlphaFoldDB" id="A0AAW8M2C1"/>
<sequence>MATNLENLLAASDGTQSYALLDGASIPNLYSRLEALDVPFTSLLNGWSSAAFLRVAPFIAEIDPDSPRLEKLIDDAIPVGGMVWFCSTQPIDRIRSRLFKFYYWRKGKNHVYARIADAMYFSSLLRIANGDQLRMLGAIAHRVIIPRNNQFDVFVFDNETGHFVPPQQATEEVS</sequence>
<dbReference type="RefSeq" id="WP_112277462.1">
    <property type="nucleotide sequence ID" value="NZ_CP048492.1"/>
</dbReference>
<dbReference type="Proteomes" id="UP001265315">
    <property type="component" value="Unassembled WGS sequence"/>
</dbReference>
<gene>
    <name evidence="2" type="ORF">J2W61_005448</name>
</gene>
<feature type="domain" description="DUF4123" evidence="1">
    <location>
        <begin position="18"/>
        <end position="134"/>
    </location>
</feature>
<name>A0AAW8M2C1_AGRTU</name>
<evidence type="ECO:0000313" key="3">
    <source>
        <dbReference type="Proteomes" id="UP001265315"/>
    </source>
</evidence>
<evidence type="ECO:0000259" key="1">
    <source>
        <dbReference type="Pfam" id="PF13503"/>
    </source>
</evidence>
<dbReference type="InterPro" id="IPR025391">
    <property type="entry name" value="DUF4123"/>
</dbReference>
<accession>A0AAW8M2C1</accession>
<comment type="caution">
    <text evidence="2">The sequence shown here is derived from an EMBL/GenBank/DDBJ whole genome shotgun (WGS) entry which is preliminary data.</text>
</comment>
<protein>
    <recommendedName>
        <fullName evidence="1">DUF4123 domain-containing protein</fullName>
    </recommendedName>
</protein>
<organism evidence="2 3">
    <name type="scientific">Agrobacterium tumefaciens</name>
    <dbReference type="NCBI Taxonomy" id="358"/>
    <lineage>
        <taxon>Bacteria</taxon>
        <taxon>Pseudomonadati</taxon>
        <taxon>Pseudomonadota</taxon>
        <taxon>Alphaproteobacteria</taxon>
        <taxon>Hyphomicrobiales</taxon>
        <taxon>Rhizobiaceae</taxon>
        <taxon>Rhizobium/Agrobacterium group</taxon>
        <taxon>Agrobacterium</taxon>
        <taxon>Agrobacterium tumefaciens complex</taxon>
    </lineage>
</organism>
<proteinExistence type="predicted"/>
<dbReference type="Pfam" id="PF13503">
    <property type="entry name" value="DUF4123"/>
    <property type="match status" value="1"/>
</dbReference>
<dbReference type="EMBL" id="JAVDSW010000013">
    <property type="protein sequence ID" value="MDR6705573.1"/>
    <property type="molecule type" value="Genomic_DNA"/>
</dbReference>
<evidence type="ECO:0000313" key="2">
    <source>
        <dbReference type="EMBL" id="MDR6705573.1"/>
    </source>
</evidence>
<reference evidence="2" key="1">
    <citation type="submission" date="2023-07" db="EMBL/GenBank/DDBJ databases">
        <title>Sorghum-associated microbial communities from plants grown in Nebraska, USA.</title>
        <authorList>
            <person name="Schachtman D."/>
        </authorList>
    </citation>
    <scope>NUCLEOTIDE SEQUENCE</scope>
    <source>
        <strain evidence="2">1457</strain>
    </source>
</reference>